<keyword evidence="5" id="KW-1185">Reference proteome</keyword>
<dbReference type="EMBL" id="CAMXCT020006724">
    <property type="protein sequence ID" value="CAL1172352.1"/>
    <property type="molecule type" value="Genomic_DNA"/>
</dbReference>
<feature type="region of interest" description="Disordered" evidence="1">
    <location>
        <begin position="2501"/>
        <end position="2535"/>
    </location>
</feature>
<organism evidence="3">
    <name type="scientific">Cladocopium goreaui</name>
    <dbReference type="NCBI Taxonomy" id="2562237"/>
    <lineage>
        <taxon>Eukaryota</taxon>
        <taxon>Sar</taxon>
        <taxon>Alveolata</taxon>
        <taxon>Dinophyceae</taxon>
        <taxon>Suessiales</taxon>
        <taxon>Symbiodiniaceae</taxon>
        <taxon>Cladocopium</taxon>
    </lineage>
</organism>
<feature type="compositionally biased region" description="Low complexity" evidence="1">
    <location>
        <begin position="1356"/>
        <end position="1366"/>
    </location>
</feature>
<feature type="compositionally biased region" description="Polar residues" evidence="1">
    <location>
        <begin position="22"/>
        <end position="37"/>
    </location>
</feature>
<comment type="caution">
    <text evidence="3">The sequence shown here is derived from an EMBL/GenBank/DDBJ whole genome shotgun (WGS) entry which is preliminary data.</text>
</comment>
<reference evidence="4 5" key="2">
    <citation type="submission" date="2024-05" db="EMBL/GenBank/DDBJ databases">
        <authorList>
            <person name="Chen Y."/>
            <person name="Shah S."/>
            <person name="Dougan E. K."/>
            <person name="Thang M."/>
            <person name="Chan C."/>
        </authorList>
    </citation>
    <scope>NUCLEOTIDE SEQUENCE [LARGE SCALE GENOMIC DNA]</scope>
</reference>
<keyword evidence="4" id="KW-0645">Protease</keyword>
<feature type="compositionally biased region" description="Basic and acidic residues" evidence="1">
    <location>
        <begin position="2501"/>
        <end position="2510"/>
    </location>
</feature>
<dbReference type="GO" id="GO:0003676">
    <property type="term" value="F:nucleic acid binding"/>
    <property type="evidence" value="ECO:0007669"/>
    <property type="project" value="InterPro"/>
</dbReference>
<dbReference type="InterPro" id="IPR012337">
    <property type="entry name" value="RNaseH-like_sf"/>
</dbReference>
<dbReference type="Pfam" id="PF07727">
    <property type="entry name" value="RVT_2"/>
    <property type="match status" value="1"/>
</dbReference>
<evidence type="ECO:0000313" key="4">
    <source>
        <dbReference type="EMBL" id="CAL4806289.1"/>
    </source>
</evidence>
<reference evidence="3" key="1">
    <citation type="submission" date="2022-10" db="EMBL/GenBank/DDBJ databases">
        <authorList>
            <person name="Chen Y."/>
            <person name="Dougan E. K."/>
            <person name="Chan C."/>
            <person name="Rhodes N."/>
            <person name="Thang M."/>
        </authorList>
    </citation>
    <scope>NUCLEOTIDE SEQUENCE</scope>
</reference>
<protein>
    <submittedName>
        <fullName evidence="4">Copia protein (Gag-int-pol protein) [Cleaved into: Copia VLP protein Copia protease ]</fullName>
    </submittedName>
</protein>
<dbReference type="InterPro" id="IPR013103">
    <property type="entry name" value="RVT_2"/>
</dbReference>
<proteinExistence type="predicted"/>
<feature type="domain" description="Integrase catalytic" evidence="2">
    <location>
        <begin position="1480"/>
        <end position="1642"/>
    </location>
</feature>
<feature type="compositionally biased region" description="Basic and acidic residues" evidence="1">
    <location>
        <begin position="823"/>
        <end position="832"/>
    </location>
</feature>
<keyword evidence="4" id="KW-0378">Hydrolase</keyword>
<dbReference type="PROSITE" id="PS50994">
    <property type="entry name" value="INTEGRASE"/>
    <property type="match status" value="1"/>
</dbReference>
<evidence type="ECO:0000313" key="5">
    <source>
        <dbReference type="Proteomes" id="UP001152797"/>
    </source>
</evidence>
<dbReference type="InterPro" id="IPR036397">
    <property type="entry name" value="RNaseH_sf"/>
</dbReference>
<feature type="compositionally biased region" description="Basic and acidic residues" evidence="1">
    <location>
        <begin position="799"/>
        <end position="811"/>
    </location>
</feature>
<feature type="compositionally biased region" description="Gly residues" evidence="1">
    <location>
        <begin position="940"/>
        <end position="957"/>
    </location>
</feature>
<feature type="region of interest" description="Disordered" evidence="1">
    <location>
        <begin position="2619"/>
        <end position="2667"/>
    </location>
</feature>
<dbReference type="PANTHER" id="PTHR37984">
    <property type="entry name" value="PROTEIN CBG26694"/>
    <property type="match status" value="1"/>
</dbReference>
<feature type="region of interest" description="Disordered" evidence="1">
    <location>
        <begin position="931"/>
        <end position="987"/>
    </location>
</feature>
<dbReference type="GO" id="GO:0006508">
    <property type="term" value="P:proteolysis"/>
    <property type="evidence" value="ECO:0007669"/>
    <property type="project" value="UniProtKB-KW"/>
</dbReference>
<feature type="region of interest" description="Disordered" evidence="1">
    <location>
        <begin position="1352"/>
        <end position="1416"/>
    </location>
</feature>
<dbReference type="OrthoDB" id="439097at2759"/>
<dbReference type="Gene3D" id="3.30.420.10">
    <property type="entry name" value="Ribonuclease H-like superfamily/Ribonuclease H"/>
    <property type="match status" value="1"/>
</dbReference>
<feature type="region of interest" description="Disordered" evidence="1">
    <location>
        <begin position="743"/>
        <end position="835"/>
    </location>
</feature>
<feature type="compositionally biased region" description="Basic and acidic residues" evidence="1">
    <location>
        <begin position="761"/>
        <end position="783"/>
    </location>
</feature>
<feature type="compositionally biased region" description="Basic and acidic residues" evidence="1">
    <location>
        <begin position="1385"/>
        <end position="1395"/>
    </location>
</feature>
<dbReference type="GO" id="GO:0015074">
    <property type="term" value="P:DNA integration"/>
    <property type="evidence" value="ECO:0007669"/>
    <property type="project" value="InterPro"/>
</dbReference>
<name>A0A9P1GQE5_9DINO</name>
<dbReference type="EMBL" id="CAMXCT010006724">
    <property type="protein sequence ID" value="CAI4018977.1"/>
    <property type="molecule type" value="Genomic_DNA"/>
</dbReference>
<dbReference type="PANTHER" id="PTHR37984:SF5">
    <property type="entry name" value="PROTEIN NYNRIN-LIKE"/>
    <property type="match status" value="1"/>
</dbReference>
<dbReference type="Proteomes" id="UP001152797">
    <property type="component" value="Unassembled WGS sequence"/>
</dbReference>
<feature type="region of interest" description="Disordered" evidence="1">
    <location>
        <begin position="1"/>
        <end position="85"/>
    </location>
</feature>
<feature type="compositionally biased region" description="Low complexity" evidence="1">
    <location>
        <begin position="2647"/>
        <end position="2657"/>
    </location>
</feature>
<feature type="compositionally biased region" description="Basic residues" evidence="1">
    <location>
        <begin position="2619"/>
        <end position="2628"/>
    </location>
</feature>
<dbReference type="InterPro" id="IPR001584">
    <property type="entry name" value="Integrase_cat-core"/>
</dbReference>
<dbReference type="InterPro" id="IPR050951">
    <property type="entry name" value="Retrovirus_Pol_polyprotein"/>
</dbReference>
<evidence type="ECO:0000313" key="3">
    <source>
        <dbReference type="EMBL" id="CAI4018977.1"/>
    </source>
</evidence>
<dbReference type="SUPFAM" id="SSF53098">
    <property type="entry name" value="Ribonuclease H-like"/>
    <property type="match status" value="1"/>
</dbReference>
<sequence length="2667" mass="298280">MMSAPVAAAPGDTADGVDEASGGSTVSQDEQPSSGQRWSEDDWRLWNAGQWPTRAMASPTPTVYEASDGAEQQAGTRQRTSWWSSSTATTWEDPWTRWRDPWSSGRSYEVLDERSGGTDKIAVPEFSGEDDRDGCKAKSYLRKVQAWRRVTRLKPHKQALVLYNGLSGTAWRDAEEIDLAALDSPDGVDVFMQWITEHYLDKEIVKAGKYMSDFFKHYKRGHAQDIRDFDMEFDRHISKLKEVGCVLPSVCCAWWYIDKLRMDNAAELNLLSSVGNQYELIRLQEAAVVQDRMNRRIWEQRKVDTKKNQVYVAEIEDTPDDEEDPEDLELYDLEETTEVDDDETHEAYVAFQNAKAKYSSMLKARGTTSPQSREESLQKAKARSYCSACGKKGHWHKDPICPKNKQTSTTAPHTTHIAYYTNGQMADLEVIVDCACSRTLAGPEWVKAYMKKADQCGVPYFVMRQNETFKFGGPKVYPSTRAMVCFLCLQGKWFVVKVAIVATHVPLLLSRPVLAALGMQFKLDTDEANFTSLDLEDVALSFTASGHPCAEAVSFSGQPPAWPDLVDWSVTEIHIPVRSERREAYMASAASEGIGMLFYPKVKFQVQEFLCRDVLPVETFMHWWNGQPPSRDFWIETEEYMYRIHVTPRRTLFDPSNWQTSQTELRDLLLQRLGTCRESTCIPCHARCHHIVVEHSWKEDHGPRAEFLWIGRSRFQRNAQAAPRSLSSTAHVHEGNDYLAMEDEARGVGGVSREAGGLGEGRMDSARTEGNTDRTARDPRDAQSEGEAPHPAYFGRAEGQVHGRRDCHARQQADPGATDEALEGEHTPDRGRGGLLRHVQGLPLQGGQREVLGVGDARGGCQSSALLGFGTPGQVGTSPLHYAWNWFKAIGTRGGSSCAAAQGSIPGAEGQHADERGDVVETVKDFKDETLGDGGIERVLGGGMGDGRSHQGHGGEVGDPTTDQGDRGQAGGQGQGSPSKSKLKKKAYWQKVDELREMRRSMRHEALWVATNDSAEEDLPEKDIVELFDPDTIEADEYDINNDGLPKVNLNYPSDYDLVRNLPAKRMKRASRKRVTGWAQRALTCLCTTLVALASPVAEELKEVVVEPLHDAYLAVSGHRPQEETVSLLELFAGSAHLTGYFAAKGHNVLEPRDIVYGHDLFDRRQQVSVLEDIQRMKPRLLWVALPCTKWSPWQRLNYAHRRQQLRRERAKQRKLMKFTLDCAWEQLDAGREVAFEHPRDSGMWEDSALEPLINSPLMSQATFDMCRYNLRAVTDGGRLRKPTRVVASNRLLLDGLRLTCGGGHEHTATQGRNTRPAGVYTKEFCRAIFKGYEKMTHSLWYHREEQTWEAMPVGTTSSTSSASRSPPAPHQSHVRDAQVPPRSGDQRRADHQPDSDQQPGAALPGKEGAAGIHLPSSVPNHIAKALKRIHQNLGHPSNADLSRHLRLAGAGDLAVKAAQAIKCETCSRLTGPGTRRPGRVVRPLDFNQEVCVDTIALYDVDGGKIEAISILDVATGYHLVCRIRGRKSADLLQDFMDHWVQWAGPPLQVTCDEERGLMKEFTDGLDMLGIRSRYTAGQAHWQNGAVERQNQWFRAIWERAVAHSQTKSEEVDYALAMTCAAKNNLRRHHGYSPAQWLFGSEPRTGDAMLDENEKLFQLEELRTEDDLWRRKQQIRYAARIAFLESQADAATKRALLGRSRVYPGPFSVGDYVYVFRVNKTAGGKARQRQNVGEWIGPGVVIGKEGESYWISRGGRCVLCAGEHLRPAESEELGQAFQTQALKDDLMRVVQNLKDEDNDEVFADATDPPPLNKRAVETQLVPERRVTTKGTVRMLKRPVPQPSDDQPGRISPAQQNAQDLEAIPERDVEDALDDAVNQAFVVERRAPRSTIKQLDKEVKWEEIPEDEKYLYLEAEKKQWDEHLRYEAVRVHPPEDAGLLRAKVPANRILKARFAYRDKNVAKRREDPTIPAKAKARLCIGGHMDPDLQKGEINTEAPTASKTSMFTLLFLAAQFGWRLAAGDVEAAFLNGIESKRNLYFEPPKRGLPGVEPGSLVEIVKGVCGLSNSPRLWWDKLAGELKNLDIIVNGIQLRLAHHDFDPCLFLLQERDDPNKLRGALITHVDDLLIAAPPGEIQQLMKGLSAIFPIAEWEQGNFEYTGSTITQYDDVIEVHQKSYINSRLETVEFPAVYNLDDPADEVTKQDNMSTVGALSWLASQSRPDLQAGVSLAQRKQKSPTYGDVKETNRVVKMAQAGKDEPLRFTRLTDDPSKLLLLVYHDAAWANVQPDPVVEPHEADDAQGQGVYSQLGHVMLMTTRDALEGARCPSMVVGWKSQACPRVCRSTFAAETMAALGGWEDALAFRDVQRPVPYRSVTDCKSLYDNVHRVGGPRAPTEKRLLVDLTALRHMVNDEYQRCDPGCSGSASSRVILILWQVLTWHMNFIENVDRDGDLCDSENTRRLSRNDAYRAYRHLDILVHIHKTFPTGDVVEFTLKVLARGEGRSSRARERARAQSTDEGSTFRAPSATKFDGQDKPAKPVAMHKLETGTMMYDACDACASARGSARPLAQRRGGARVDGAGFHHGWAAGRDHLQAPIAGAAQASSSHGRRLLGRLELQRVRRRQHGHAARRSVNTQTGGPRATPRLSNEQRQAEPAQQEQAEEVRGDVK</sequence>
<dbReference type="GO" id="GO:0008233">
    <property type="term" value="F:peptidase activity"/>
    <property type="evidence" value="ECO:0007669"/>
    <property type="project" value="UniProtKB-KW"/>
</dbReference>
<gene>
    <name evidence="3" type="ORF">C1SCF055_LOCUS43506</name>
</gene>
<accession>A0A9P1GQE5</accession>
<evidence type="ECO:0000256" key="1">
    <source>
        <dbReference type="SAM" id="MobiDB-lite"/>
    </source>
</evidence>
<dbReference type="EMBL" id="CAMXCT030006724">
    <property type="protein sequence ID" value="CAL4806289.1"/>
    <property type="molecule type" value="Genomic_DNA"/>
</dbReference>
<evidence type="ECO:0000259" key="2">
    <source>
        <dbReference type="PROSITE" id="PS50994"/>
    </source>
</evidence>